<keyword evidence="4 8" id="KW-1133">Transmembrane helix</keyword>
<feature type="transmembrane region" description="Helical" evidence="8">
    <location>
        <begin position="502"/>
        <end position="521"/>
    </location>
</feature>
<evidence type="ECO:0000256" key="6">
    <source>
        <dbReference type="ARBA" id="ARBA00038076"/>
    </source>
</evidence>
<feature type="transmembrane region" description="Helical" evidence="8">
    <location>
        <begin position="774"/>
        <end position="800"/>
    </location>
</feature>
<evidence type="ECO:0000313" key="12">
    <source>
        <dbReference type="Proteomes" id="UP000548304"/>
    </source>
</evidence>
<sequence length="857" mass="88393">MLRNTLLQLRSNLGRVSAAGLAIVLGVAFVAASLVFAGTMRSSMERMLSAPYLAADIVVSSNTMPGQGTTPGERKEDQDERVDSIRRVDGVATASPRYEGYANGSWEKGQGAVQLNRLPQDQQLRWYELSEGEYPAERNQVVVNERAANSEGISPGDTIEVEGFGSPYASSAGGEQQEPTKTEVTVSGLVDTGRTLLTGSGRPTLFASPGMLREFETSGYTEIDMVVASGADTQAVLDGVRAVVPENAEVRTGEQAAERQVEQFSASASVALNAALLPFGAIALFVAGFVIVNTFSVLHAQRRRQYALLRCVGATRGQIRRSALAEALIIGVVSSVIGTALGILAVPAVGWPIGLTDSPADLGALGMTPWAFVVPLLAGVLVTFLAALAPAARAIRVPPLAALRPVADEQSARRIGRVRLVLAVVLTALGGALLFGGAVLGVVLLAAVGAAIAAVGVLLFTPTLIPAVAKLIGRLFRVFGPTGVLATGNAVRNPYRASSTSTALMIGVGLLVVLMTGAATAERSAVAEIDRNMPVDAQVSSASRDGAVPDGLAANVRAMEGTASSAELSGARTGIDTGEEVGTPSGKMPVQLLGVDPAKLSEVARHGGDTLEQGKVLVNPDFMSSLGWSDGQRVELSAGPRPITVRVAESEFDGYNKLLLSETDLRATGLETKPMAVWARASAEADLQQYASDLQEISGTDGDSALSVGGAAPSRASVMQVLNVMLLVLTGLLGVAVIIAVVGIANTLGLSVIERGRESALLRALGLTRGQLRGTLALEAILLALVGAVLGAVLGVVFAWGGVAAVLGQTQVPVALAVPWWQVALVLACSIPVGILASVLPARRAVRAVPAAALAEE</sequence>
<evidence type="ECO:0000256" key="5">
    <source>
        <dbReference type="ARBA" id="ARBA00023136"/>
    </source>
</evidence>
<dbReference type="EMBL" id="JACBYW010000004">
    <property type="protein sequence ID" value="NYH79165.1"/>
    <property type="molecule type" value="Genomic_DNA"/>
</dbReference>
<evidence type="ECO:0000256" key="2">
    <source>
        <dbReference type="ARBA" id="ARBA00022475"/>
    </source>
</evidence>
<evidence type="ECO:0000256" key="7">
    <source>
        <dbReference type="SAM" id="MobiDB-lite"/>
    </source>
</evidence>
<comment type="subcellular location">
    <subcellularLocation>
        <location evidence="1">Cell membrane</location>
        <topology evidence="1">Multi-pass membrane protein</topology>
    </subcellularLocation>
</comment>
<dbReference type="Proteomes" id="UP000548304">
    <property type="component" value="Unassembled WGS sequence"/>
</dbReference>
<feature type="domain" description="ABC3 transporter permease C-terminal" evidence="9">
    <location>
        <begin position="732"/>
        <end position="848"/>
    </location>
</feature>
<evidence type="ECO:0000313" key="11">
    <source>
        <dbReference type="EMBL" id="NYH79165.1"/>
    </source>
</evidence>
<dbReference type="RefSeq" id="WP_179535597.1">
    <property type="nucleotide sequence ID" value="NZ_JACBYW010000004.1"/>
</dbReference>
<dbReference type="Pfam" id="PF02687">
    <property type="entry name" value="FtsX"/>
    <property type="match status" value="2"/>
</dbReference>
<dbReference type="GO" id="GO:0005886">
    <property type="term" value="C:plasma membrane"/>
    <property type="evidence" value="ECO:0007669"/>
    <property type="project" value="UniProtKB-SubCell"/>
</dbReference>
<feature type="compositionally biased region" description="Basic and acidic residues" evidence="7">
    <location>
        <begin position="72"/>
        <end position="81"/>
    </location>
</feature>
<dbReference type="InterPro" id="IPR050250">
    <property type="entry name" value="Macrolide_Exporter_MacB"/>
</dbReference>
<keyword evidence="3 8" id="KW-0812">Transmembrane</keyword>
<evidence type="ECO:0000259" key="10">
    <source>
        <dbReference type="Pfam" id="PF12704"/>
    </source>
</evidence>
<feature type="domain" description="ABC3 transporter permease C-terminal" evidence="9">
    <location>
        <begin position="279"/>
        <end position="399"/>
    </location>
</feature>
<proteinExistence type="inferred from homology"/>
<dbReference type="GO" id="GO:0022857">
    <property type="term" value="F:transmembrane transporter activity"/>
    <property type="evidence" value="ECO:0007669"/>
    <property type="project" value="TreeGrafter"/>
</dbReference>
<protein>
    <submittedName>
        <fullName evidence="11">Putative ABC transport system permease protein</fullName>
    </submittedName>
</protein>
<feature type="transmembrane region" description="Helical" evidence="8">
    <location>
        <begin position="370"/>
        <end position="389"/>
    </location>
</feature>
<dbReference type="PANTHER" id="PTHR30572">
    <property type="entry name" value="MEMBRANE COMPONENT OF TRANSPORTER-RELATED"/>
    <property type="match status" value="1"/>
</dbReference>
<comment type="caution">
    <text evidence="11">The sequence shown here is derived from an EMBL/GenBank/DDBJ whole genome shotgun (WGS) entry which is preliminary data.</text>
</comment>
<dbReference type="InterPro" id="IPR025857">
    <property type="entry name" value="MacB_PCD"/>
</dbReference>
<keyword evidence="2" id="KW-1003">Cell membrane</keyword>
<keyword evidence="12" id="KW-1185">Reference proteome</keyword>
<feature type="transmembrane region" description="Helical" evidence="8">
    <location>
        <begin position="820"/>
        <end position="840"/>
    </location>
</feature>
<keyword evidence="5 8" id="KW-0472">Membrane</keyword>
<dbReference type="InterPro" id="IPR003838">
    <property type="entry name" value="ABC3_permease_C"/>
</dbReference>
<comment type="similarity">
    <text evidence="6">Belongs to the ABC-4 integral membrane protein family.</text>
</comment>
<name>A0A852Z1L1_9ACTN</name>
<feature type="domain" description="MacB-like periplasmic core" evidence="10">
    <location>
        <begin position="21"/>
        <end position="242"/>
    </location>
</feature>
<feature type="transmembrane region" description="Helical" evidence="8">
    <location>
        <begin position="724"/>
        <end position="753"/>
    </location>
</feature>
<evidence type="ECO:0000256" key="1">
    <source>
        <dbReference type="ARBA" id="ARBA00004651"/>
    </source>
</evidence>
<dbReference type="PANTHER" id="PTHR30572:SF4">
    <property type="entry name" value="ABC TRANSPORTER PERMEASE YTRF"/>
    <property type="match status" value="1"/>
</dbReference>
<gene>
    <name evidence="11" type="ORF">FHR84_002499</name>
</gene>
<reference evidence="11 12" key="1">
    <citation type="submission" date="2020-07" db="EMBL/GenBank/DDBJ databases">
        <title>Genomic Encyclopedia of Type Strains, Phase III (KMG-III): the genomes of soil and plant-associated and newly described type strains.</title>
        <authorList>
            <person name="Whitman W."/>
        </authorList>
    </citation>
    <scope>NUCLEOTIDE SEQUENCE [LARGE SCALE GENOMIC DNA]</scope>
    <source>
        <strain evidence="11 12">CECT 8576</strain>
    </source>
</reference>
<feature type="transmembrane region" description="Helical" evidence="8">
    <location>
        <begin position="275"/>
        <end position="298"/>
    </location>
</feature>
<feature type="transmembrane region" description="Helical" evidence="8">
    <location>
        <begin position="327"/>
        <end position="350"/>
    </location>
</feature>
<evidence type="ECO:0000256" key="8">
    <source>
        <dbReference type="SAM" id="Phobius"/>
    </source>
</evidence>
<dbReference type="AlphaFoldDB" id="A0A852Z1L1"/>
<dbReference type="Pfam" id="PF12704">
    <property type="entry name" value="MacB_PCD"/>
    <property type="match status" value="1"/>
</dbReference>
<evidence type="ECO:0000256" key="4">
    <source>
        <dbReference type="ARBA" id="ARBA00022989"/>
    </source>
</evidence>
<accession>A0A852Z1L1</accession>
<evidence type="ECO:0000259" key="9">
    <source>
        <dbReference type="Pfam" id="PF02687"/>
    </source>
</evidence>
<evidence type="ECO:0000256" key="3">
    <source>
        <dbReference type="ARBA" id="ARBA00022692"/>
    </source>
</evidence>
<feature type="transmembrane region" description="Helical" evidence="8">
    <location>
        <begin position="420"/>
        <end position="444"/>
    </location>
</feature>
<feature type="region of interest" description="Disordered" evidence="7">
    <location>
        <begin position="62"/>
        <end position="81"/>
    </location>
</feature>
<feature type="transmembrane region" description="Helical" evidence="8">
    <location>
        <begin position="450"/>
        <end position="469"/>
    </location>
</feature>
<organism evidence="11 12">
    <name type="scientific">Actinopolyspora biskrensis</name>
    <dbReference type="NCBI Taxonomy" id="1470178"/>
    <lineage>
        <taxon>Bacteria</taxon>
        <taxon>Bacillati</taxon>
        <taxon>Actinomycetota</taxon>
        <taxon>Actinomycetes</taxon>
        <taxon>Actinopolysporales</taxon>
        <taxon>Actinopolysporaceae</taxon>
        <taxon>Actinopolyspora</taxon>
    </lineage>
</organism>